<evidence type="ECO:0000313" key="1">
    <source>
        <dbReference type="EMBL" id="MPC12594.1"/>
    </source>
</evidence>
<dbReference type="EMBL" id="VSRR010000224">
    <property type="protein sequence ID" value="MPC12594.1"/>
    <property type="molecule type" value="Genomic_DNA"/>
</dbReference>
<name>A0A5B7CV61_PORTR</name>
<reference evidence="1 2" key="1">
    <citation type="submission" date="2019-05" db="EMBL/GenBank/DDBJ databases">
        <title>Another draft genome of Portunus trituberculatus and its Hox gene families provides insights of decapod evolution.</title>
        <authorList>
            <person name="Jeong J.-H."/>
            <person name="Song I."/>
            <person name="Kim S."/>
            <person name="Choi T."/>
            <person name="Kim D."/>
            <person name="Ryu S."/>
            <person name="Kim W."/>
        </authorList>
    </citation>
    <scope>NUCLEOTIDE SEQUENCE [LARGE SCALE GENOMIC DNA]</scope>
    <source>
        <tissue evidence="1">Muscle</tissue>
    </source>
</reference>
<gene>
    <name evidence="1" type="ORF">E2C01_005297</name>
</gene>
<protein>
    <submittedName>
        <fullName evidence="1">Uncharacterized protein</fullName>
    </submittedName>
</protein>
<accession>A0A5B7CV61</accession>
<keyword evidence="2" id="KW-1185">Reference proteome</keyword>
<dbReference type="AlphaFoldDB" id="A0A5B7CV61"/>
<proteinExistence type="predicted"/>
<organism evidence="1 2">
    <name type="scientific">Portunus trituberculatus</name>
    <name type="common">Swimming crab</name>
    <name type="synonym">Neptunus trituberculatus</name>
    <dbReference type="NCBI Taxonomy" id="210409"/>
    <lineage>
        <taxon>Eukaryota</taxon>
        <taxon>Metazoa</taxon>
        <taxon>Ecdysozoa</taxon>
        <taxon>Arthropoda</taxon>
        <taxon>Crustacea</taxon>
        <taxon>Multicrustacea</taxon>
        <taxon>Malacostraca</taxon>
        <taxon>Eumalacostraca</taxon>
        <taxon>Eucarida</taxon>
        <taxon>Decapoda</taxon>
        <taxon>Pleocyemata</taxon>
        <taxon>Brachyura</taxon>
        <taxon>Eubrachyura</taxon>
        <taxon>Portunoidea</taxon>
        <taxon>Portunidae</taxon>
        <taxon>Portuninae</taxon>
        <taxon>Portunus</taxon>
    </lineage>
</organism>
<comment type="caution">
    <text evidence="1">The sequence shown here is derived from an EMBL/GenBank/DDBJ whole genome shotgun (WGS) entry which is preliminary data.</text>
</comment>
<evidence type="ECO:0000313" key="2">
    <source>
        <dbReference type="Proteomes" id="UP000324222"/>
    </source>
</evidence>
<dbReference type="Proteomes" id="UP000324222">
    <property type="component" value="Unassembled WGS sequence"/>
</dbReference>
<sequence length="76" mass="7844">MSLSMCVYQVSSVPSLPRCLPAVTSPSPILRVTPREVIEAKIVVLGCGGGDGGTNNEDSSVVGRWGVMGSGEYEGC</sequence>